<dbReference type="Proteomes" id="UP000000599">
    <property type="component" value="Chromosome F"/>
</dbReference>
<accession>Q6BKR5</accession>
<evidence type="ECO:0000313" key="2">
    <source>
        <dbReference type="Proteomes" id="UP000000599"/>
    </source>
</evidence>
<keyword evidence="2" id="KW-1185">Reference proteome</keyword>
<dbReference type="GeneID" id="2904025"/>
<gene>
    <name evidence="1" type="ordered locus">DEHA2F19756g</name>
</gene>
<proteinExistence type="predicted"/>
<dbReference type="AlphaFoldDB" id="Q6BKR5"/>
<protein>
    <submittedName>
        <fullName evidence="1">DEHA2F19756p</fullName>
    </submittedName>
</protein>
<dbReference type="eggNOG" id="ENOG502T5AY">
    <property type="taxonomic scope" value="Eukaryota"/>
</dbReference>
<dbReference type="InParanoid" id="Q6BKR5"/>
<reference evidence="1 2" key="1">
    <citation type="journal article" date="2004" name="Nature">
        <title>Genome evolution in yeasts.</title>
        <authorList>
            <consortium name="Genolevures"/>
            <person name="Dujon B."/>
            <person name="Sherman D."/>
            <person name="Fischer G."/>
            <person name="Durrens P."/>
            <person name="Casaregola S."/>
            <person name="Lafontaine I."/>
            <person name="de Montigny J."/>
            <person name="Marck C."/>
            <person name="Neuveglise C."/>
            <person name="Talla E."/>
            <person name="Goffard N."/>
            <person name="Frangeul L."/>
            <person name="Aigle M."/>
            <person name="Anthouard V."/>
            <person name="Babour A."/>
            <person name="Barbe V."/>
            <person name="Barnay S."/>
            <person name="Blanchin S."/>
            <person name="Beckerich J.M."/>
            <person name="Beyne E."/>
            <person name="Bleykasten C."/>
            <person name="Boisrame A."/>
            <person name="Boyer J."/>
            <person name="Cattolico L."/>
            <person name="Confanioleri F."/>
            <person name="de Daruvar A."/>
            <person name="Despons L."/>
            <person name="Fabre E."/>
            <person name="Fairhead C."/>
            <person name="Ferry-Dumazet H."/>
            <person name="Groppi A."/>
            <person name="Hantraye F."/>
            <person name="Hennequin C."/>
            <person name="Jauniaux N."/>
            <person name="Joyet P."/>
            <person name="Kachouri R."/>
            <person name="Kerrest A."/>
            <person name="Koszul R."/>
            <person name="Lemaire M."/>
            <person name="Lesur I."/>
            <person name="Ma L."/>
            <person name="Muller H."/>
            <person name="Nicaud J.M."/>
            <person name="Nikolski M."/>
            <person name="Oztas S."/>
            <person name="Ozier-Kalogeropoulos O."/>
            <person name="Pellenz S."/>
            <person name="Potier S."/>
            <person name="Richard G.F."/>
            <person name="Straub M.L."/>
            <person name="Suleau A."/>
            <person name="Swennene D."/>
            <person name="Tekaia F."/>
            <person name="Wesolowski-Louvel M."/>
            <person name="Westhof E."/>
            <person name="Wirth B."/>
            <person name="Zeniou-Meyer M."/>
            <person name="Zivanovic I."/>
            <person name="Bolotin-Fukuhara M."/>
            <person name="Thierry A."/>
            <person name="Bouchier C."/>
            <person name="Caudron B."/>
            <person name="Scarpelli C."/>
            <person name="Gaillardin C."/>
            <person name="Weissenbach J."/>
            <person name="Wincker P."/>
            <person name="Souciet J.L."/>
        </authorList>
    </citation>
    <scope>NUCLEOTIDE SEQUENCE [LARGE SCALE GENOMIC DNA]</scope>
    <source>
        <strain evidence="2">ATCC 36239 / CBS 767 / BCRC 21394 / JCM 1990 / NBRC 0083 / IGC 2968</strain>
    </source>
</reference>
<dbReference type="RefSeq" id="XP_461206.2">
    <property type="nucleotide sequence ID" value="XM_461206.1"/>
</dbReference>
<dbReference type="HOGENOM" id="CLU_1384127_0_0_1"/>
<name>Q6BKR5_DEBHA</name>
<evidence type="ECO:0000313" key="1">
    <source>
        <dbReference type="EMBL" id="CAG89594.2"/>
    </source>
</evidence>
<dbReference type="OrthoDB" id="4016272at2759"/>
<dbReference type="VEuPathDB" id="FungiDB:DEHA2F19756g"/>
<dbReference type="KEGG" id="dha:DEHA2F19756g"/>
<organism evidence="1 2">
    <name type="scientific">Debaryomyces hansenii (strain ATCC 36239 / CBS 767 / BCRC 21394 / JCM 1990 / NBRC 0083 / IGC 2968)</name>
    <name type="common">Yeast</name>
    <name type="synonym">Torulaspora hansenii</name>
    <dbReference type="NCBI Taxonomy" id="284592"/>
    <lineage>
        <taxon>Eukaryota</taxon>
        <taxon>Fungi</taxon>
        <taxon>Dikarya</taxon>
        <taxon>Ascomycota</taxon>
        <taxon>Saccharomycotina</taxon>
        <taxon>Pichiomycetes</taxon>
        <taxon>Debaryomycetaceae</taxon>
        <taxon>Debaryomyces</taxon>
    </lineage>
</organism>
<sequence>MGRYCQLSGYNLENQFFSSNDSFHNEYHLILCIDGKFIFDTKWTEIPWSQPFRFADKTLVLSRTKQYALRSVPVYLPNVEIGGIFDVSEDGTEPVPVSPLVSVPITDYWVEFRHDGLFAYHIPLLGTPTIIDDSWQAGILVNENYHYNNTVVKKTLESSERINNQLYSRLVDLLIFSKRLSSASFKNSLYKINKLLP</sequence>
<dbReference type="EMBL" id="CR382138">
    <property type="protein sequence ID" value="CAG89594.2"/>
    <property type="molecule type" value="Genomic_DNA"/>
</dbReference>